<dbReference type="EMBL" id="JYDL01000059">
    <property type="protein sequence ID" value="KRX19395.1"/>
    <property type="molecule type" value="Genomic_DNA"/>
</dbReference>
<dbReference type="Proteomes" id="UP000054630">
    <property type="component" value="Unassembled WGS sequence"/>
</dbReference>
<dbReference type="OrthoDB" id="8051532at2759"/>
<evidence type="ECO:0000313" key="2">
    <source>
        <dbReference type="Proteomes" id="UP000054630"/>
    </source>
</evidence>
<comment type="caution">
    <text evidence="1">The sequence shown here is derived from an EMBL/GenBank/DDBJ whole genome shotgun (WGS) entry which is preliminary data.</text>
</comment>
<reference evidence="1 2" key="1">
    <citation type="submission" date="2015-01" db="EMBL/GenBank/DDBJ databases">
        <title>Evolution of Trichinella species and genotypes.</title>
        <authorList>
            <person name="Korhonen P.K."/>
            <person name="Edoardo P."/>
            <person name="Giuseppe L.R."/>
            <person name="Gasser R.B."/>
        </authorList>
    </citation>
    <scope>NUCLEOTIDE SEQUENCE [LARGE SCALE GENOMIC DNA]</scope>
    <source>
        <strain evidence="1">ISS37</strain>
    </source>
</reference>
<name>A0A0V0RY01_9BILA</name>
<sequence length="65" mass="6799">MGHNSSVVENCGAVLFTRWHGSISQAPNGSRPGNQVGAFAGAAGTRSGLMDFVHRGGGCWKRKVQ</sequence>
<proteinExistence type="predicted"/>
<dbReference type="AlphaFoldDB" id="A0A0V0RY01"/>
<gene>
    <name evidence="1" type="ORF">T07_7035</name>
</gene>
<keyword evidence="2" id="KW-1185">Reference proteome</keyword>
<evidence type="ECO:0000313" key="1">
    <source>
        <dbReference type="EMBL" id="KRX19395.1"/>
    </source>
</evidence>
<accession>A0A0V0RY01</accession>
<organism evidence="1 2">
    <name type="scientific">Trichinella nelsoni</name>
    <dbReference type="NCBI Taxonomy" id="6336"/>
    <lineage>
        <taxon>Eukaryota</taxon>
        <taxon>Metazoa</taxon>
        <taxon>Ecdysozoa</taxon>
        <taxon>Nematoda</taxon>
        <taxon>Enoplea</taxon>
        <taxon>Dorylaimia</taxon>
        <taxon>Trichinellida</taxon>
        <taxon>Trichinellidae</taxon>
        <taxon>Trichinella</taxon>
    </lineage>
</organism>
<protein>
    <submittedName>
        <fullName evidence="1">Uncharacterized protein</fullName>
    </submittedName>
</protein>